<accession>A0A427A933</accession>
<sequence length="212" mass="23672">MPRLAAREQGARLVPARGDEATPRSPLEGEAAPRSPTGRRGSASSPREEMRRRLVSSFPHGKTRSRFVPGRGDARQRPDGKETNRIETGSVLTELSEARILRIGDRVTDRGQIDVGVVPHLPVLVEEPLIPRQLLRILEQLLVLRSHRTARPPPSSLLPSSSPTFTSEEMSSDRCRLGREEKINEIENKKNRGTRGRETRAEICMGLARGRR</sequence>
<evidence type="ECO:0000313" key="3">
    <source>
        <dbReference type="Proteomes" id="UP000287651"/>
    </source>
</evidence>
<feature type="region of interest" description="Disordered" evidence="1">
    <location>
        <begin position="1"/>
        <end position="87"/>
    </location>
</feature>
<dbReference type="AlphaFoldDB" id="A0A427A933"/>
<feature type="compositionally biased region" description="Basic and acidic residues" evidence="1">
    <location>
        <begin position="72"/>
        <end position="85"/>
    </location>
</feature>
<name>A0A427A933_ENSVE</name>
<evidence type="ECO:0000256" key="1">
    <source>
        <dbReference type="SAM" id="MobiDB-lite"/>
    </source>
</evidence>
<gene>
    <name evidence="2" type="ORF">B296_00027362</name>
</gene>
<feature type="region of interest" description="Disordered" evidence="1">
    <location>
        <begin position="149"/>
        <end position="174"/>
    </location>
</feature>
<protein>
    <submittedName>
        <fullName evidence="2">Uncharacterized protein</fullName>
    </submittedName>
</protein>
<proteinExistence type="predicted"/>
<dbReference type="EMBL" id="AMZH03003304">
    <property type="protein sequence ID" value="RRT72742.1"/>
    <property type="molecule type" value="Genomic_DNA"/>
</dbReference>
<organism evidence="2 3">
    <name type="scientific">Ensete ventricosum</name>
    <name type="common">Abyssinian banana</name>
    <name type="synonym">Musa ensete</name>
    <dbReference type="NCBI Taxonomy" id="4639"/>
    <lineage>
        <taxon>Eukaryota</taxon>
        <taxon>Viridiplantae</taxon>
        <taxon>Streptophyta</taxon>
        <taxon>Embryophyta</taxon>
        <taxon>Tracheophyta</taxon>
        <taxon>Spermatophyta</taxon>
        <taxon>Magnoliopsida</taxon>
        <taxon>Liliopsida</taxon>
        <taxon>Zingiberales</taxon>
        <taxon>Musaceae</taxon>
        <taxon>Ensete</taxon>
    </lineage>
</organism>
<dbReference type="Proteomes" id="UP000287651">
    <property type="component" value="Unassembled WGS sequence"/>
</dbReference>
<evidence type="ECO:0000313" key="2">
    <source>
        <dbReference type="EMBL" id="RRT72742.1"/>
    </source>
</evidence>
<comment type="caution">
    <text evidence="2">The sequence shown here is derived from an EMBL/GenBank/DDBJ whole genome shotgun (WGS) entry which is preliminary data.</text>
</comment>
<reference evidence="2 3" key="1">
    <citation type="journal article" date="2014" name="Agronomy (Basel)">
        <title>A Draft Genome Sequence for Ensete ventricosum, the Drought-Tolerant Tree Against Hunger.</title>
        <authorList>
            <person name="Harrison J."/>
            <person name="Moore K.A."/>
            <person name="Paszkiewicz K."/>
            <person name="Jones T."/>
            <person name="Grant M."/>
            <person name="Ambacheew D."/>
            <person name="Muzemil S."/>
            <person name="Studholme D.J."/>
        </authorList>
    </citation>
    <scope>NUCLEOTIDE SEQUENCE [LARGE SCALE GENOMIC DNA]</scope>
</reference>
<feature type="compositionally biased region" description="Basic and acidic residues" evidence="1">
    <location>
        <begin position="1"/>
        <end position="10"/>
    </location>
</feature>